<dbReference type="InterPro" id="IPR014001">
    <property type="entry name" value="Helicase_ATP-bd"/>
</dbReference>
<dbReference type="SUPFAM" id="SSF52540">
    <property type="entry name" value="P-loop containing nucleoside triphosphate hydrolases"/>
    <property type="match status" value="1"/>
</dbReference>
<dbReference type="InterPro" id="IPR048392">
    <property type="entry name" value="MTR4-like_stalk"/>
</dbReference>
<keyword evidence="12" id="KW-1185">Reference proteome</keyword>
<dbReference type="InterPro" id="IPR016438">
    <property type="entry name" value="SKI2-like"/>
</dbReference>
<dbReference type="Pfam" id="PF13234">
    <property type="entry name" value="MTR4_beta-barrel"/>
    <property type="match status" value="1"/>
</dbReference>
<evidence type="ECO:0000259" key="10">
    <source>
        <dbReference type="PROSITE" id="PS51194"/>
    </source>
</evidence>
<keyword evidence="3" id="KW-0378">Hydrolase</keyword>
<evidence type="ECO:0000256" key="3">
    <source>
        <dbReference type="ARBA" id="ARBA00022801"/>
    </source>
</evidence>
<dbReference type="SMART" id="SM00490">
    <property type="entry name" value="HELICc"/>
    <property type="match status" value="1"/>
</dbReference>
<dbReference type="Pfam" id="PF00270">
    <property type="entry name" value="DEAD"/>
    <property type="match status" value="1"/>
</dbReference>
<dbReference type="PANTHER" id="PTHR12131:SF7">
    <property type="entry name" value="EXOSOME RNA HELICASE MTR4"/>
    <property type="match status" value="1"/>
</dbReference>
<dbReference type="PROSITE" id="PS51192">
    <property type="entry name" value="HELICASE_ATP_BIND_1"/>
    <property type="match status" value="1"/>
</dbReference>
<dbReference type="CDD" id="cd18795">
    <property type="entry name" value="SF2_C_Ski2"/>
    <property type="match status" value="1"/>
</dbReference>
<dbReference type="SMART" id="SM01142">
    <property type="entry name" value="DSHCT"/>
    <property type="match status" value="1"/>
</dbReference>
<evidence type="ECO:0000256" key="1">
    <source>
        <dbReference type="ARBA" id="ARBA00004123"/>
    </source>
</evidence>
<evidence type="ECO:0000256" key="5">
    <source>
        <dbReference type="ARBA" id="ARBA00022840"/>
    </source>
</evidence>
<dbReference type="Gene3D" id="2.40.30.300">
    <property type="match status" value="1"/>
</dbReference>
<dbReference type="InterPro" id="IPR025696">
    <property type="entry name" value="Beta-barrel_MTR4"/>
</dbReference>
<dbReference type="Pfam" id="PF08148">
    <property type="entry name" value="DSHCT"/>
    <property type="match status" value="1"/>
</dbReference>
<dbReference type="Gene3D" id="1.10.3380.30">
    <property type="match status" value="1"/>
</dbReference>
<dbReference type="GO" id="GO:0005634">
    <property type="term" value="C:nucleus"/>
    <property type="evidence" value="ECO:0007669"/>
    <property type="project" value="UniProtKB-SubCell"/>
</dbReference>
<dbReference type="GO" id="GO:0003724">
    <property type="term" value="F:RNA helicase activity"/>
    <property type="evidence" value="ECO:0007669"/>
    <property type="project" value="InterPro"/>
</dbReference>
<dbReference type="FunFam" id="3.40.50.300:FF:000083">
    <property type="entry name" value="ATP-dependent RNA helicase DOB1"/>
    <property type="match status" value="1"/>
</dbReference>
<evidence type="ECO:0000313" key="11">
    <source>
        <dbReference type="EMBL" id="WZN58625.1"/>
    </source>
</evidence>
<comment type="similarity">
    <text evidence="7">Belongs to the DExH box helicase family. SKI2 subfamily.</text>
</comment>
<gene>
    <name evidence="11" type="ORF">HKI87_01g01490</name>
</gene>
<dbReference type="InterPro" id="IPR012961">
    <property type="entry name" value="Ski2/MTR4_C"/>
</dbReference>
<dbReference type="Pfam" id="PF21408">
    <property type="entry name" value="MTR4-like_stalk"/>
    <property type="match status" value="1"/>
</dbReference>
<keyword evidence="6" id="KW-0539">Nucleus</keyword>
<proteinExistence type="inferred from homology"/>
<evidence type="ECO:0000256" key="2">
    <source>
        <dbReference type="ARBA" id="ARBA00022741"/>
    </source>
</evidence>
<evidence type="ECO:0000256" key="7">
    <source>
        <dbReference type="ARBA" id="ARBA00061045"/>
    </source>
</evidence>
<dbReference type="EMBL" id="CP151501">
    <property type="protein sequence ID" value="WZN58625.1"/>
    <property type="molecule type" value="Genomic_DNA"/>
</dbReference>
<dbReference type="InterPro" id="IPR011545">
    <property type="entry name" value="DEAD/DEAH_box_helicase_dom"/>
</dbReference>
<dbReference type="InterPro" id="IPR050699">
    <property type="entry name" value="RNA-DNA_Helicase"/>
</dbReference>
<dbReference type="SMART" id="SM00487">
    <property type="entry name" value="DEXDc"/>
    <property type="match status" value="1"/>
</dbReference>
<keyword evidence="4 11" id="KW-0347">Helicase</keyword>
<dbReference type="FunFam" id="3.40.50.300:FF:000141">
    <property type="entry name" value="ATP-dependent RNA helicase DOB1"/>
    <property type="match status" value="1"/>
</dbReference>
<evidence type="ECO:0000313" key="12">
    <source>
        <dbReference type="Proteomes" id="UP001472866"/>
    </source>
</evidence>
<dbReference type="AlphaFoldDB" id="A0AAX4NYG2"/>
<dbReference type="GO" id="GO:0003723">
    <property type="term" value="F:RNA binding"/>
    <property type="evidence" value="ECO:0007669"/>
    <property type="project" value="InterPro"/>
</dbReference>
<dbReference type="Pfam" id="PF00271">
    <property type="entry name" value="Helicase_C"/>
    <property type="match status" value="1"/>
</dbReference>
<dbReference type="Proteomes" id="UP001472866">
    <property type="component" value="Chromosome 01"/>
</dbReference>
<evidence type="ECO:0000259" key="9">
    <source>
        <dbReference type="PROSITE" id="PS51192"/>
    </source>
</evidence>
<name>A0AAX4NYG2_9CHLO</name>
<feature type="region of interest" description="Disordered" evidence="8">
    <location>
        <begin position="314"/>
        <end position="341"/>
    </location>
</feature>
<dbReference type="InterPro" id="IPR027417">
    <property type="entry name" value="P-loop_NTPase"/>
</dbReference>
<keyword evidence="5" id="KW-0067">ATP-binding</keyword>
<keyword evidence="2" id="KW-0547">Nucleotide-binding</keyword>
<dbReference type="GO" id="GO:0016787">
    <property type="term" value="F:hydrolase activity"/>
    <property type="evidence" value="ECO:0007669"/>
    <property type="project" value="UniProtKB-KW"/>
</dbReference>
<organism evidence="11 12">
    <name type="scientific">Chloropicon roscoffensis</name>
    <dbReference type="NCBI Taxonomy" id="1461544"/>
    <lineage>
        <taxon>Eukaryota</taxon>
        <taxon>Viridiplantae</taxon>
        <taxon>Chlorophyta</taxon>
        <taxon>Chloropicophyceae</taxon>
        <taxon>Chloropicales</taxon>
        <taxon>Chloropicaceae</taxon>
        <taxon>Chloropicon</taxon>
    </lineage>
</organism>
<evidence type="ECO:0000256" key="6">
    <source>
        <dbReference type="ARBA" id="ARBA00023242"/>
    </source>
</evidence>
<dbReference type="GO" id="GO:0005524">
    <property type="term" value="F:ATP binding"/>
    <property type="evidence" value="ECO:0007669"/>
    <property type="project" value="UniProtKB-KW"/>
</dbReference>
<dbReference type="Gene3D" id="3.40.50.300">
    <property type="entry name" value="P-loop containing nucleotide triphosphate hydrolases"/>
    <property type="match status" value="2"/>
</dbReference>
<sequence>MVVSGRLLSEGMVALVDDDAPGTSTSGPMAPATPASPAAQAAKKNPCHHYCCLPPEEEEEEGEFKKKVKKKKRARELDEEVHGTLDDPKWTGEMARKYPFELDNFQEKSVACLERRENVMVAAHTSAGKTAVAEYAIAMAFRDNQRVVYTSPLKALSNQKYRELGEEFDGDVGLMTGDNSIGQNSTCIVMTTEIMRSMIYKGSDTMREVAWVIFDEVHYMKDKERGVVWEESIIFLPPKVKMVFLSATLSNAAEFAGWVAKLRGEPCHVVYTDQRPVPLRHFGFPKGGAGMHLLCDEFGNFKSDSFHALMRTFGDNNGDEKGQGGEGARQNGRGARPKGSVGGEQDLFRLVQTVKDMDDLPIIVFSFSRRQCEESALKISKLDFTDDDEKEQIEDVYRQALMCLSEEDRTLGAIEHMLPLLKKGIGIHHGGLLPILKELIEILFQEQLIKILFATETFAMGLNMPAKTVIFTAMRKWDGESNRFMASGEYIQMSGRAGRRGKDLQGNAIMMIDKDMDEKVCSNIISGKPLPLLSNYKLTYYTLLNLLRRQDGTAEQEKTIERSFHQYQHQVTVPAMRREAEALREESSSLCKDEQGLEVQVDKMDKGLKHLAELQGLRLDLTDALLRSETCFTFLCPGRLVHVVDGTTDWGWGILISAFRRTRRRESSRPSGDHVCDVMLPCARAEGGEPAPARSARDPEVEALVLPVSCSCLAEVSSLRVGLPRNLRDDSGRKKVQTTIASIVKKYGDLPLLHPARDMGLQDEDDLWFDITAKKGQAMQAAKGRKARVMNHHELGEVSRKLEIRGEIAKLEQKIKDSQVTVFNREIDLRSAVLRKLGHIDDAGVLQLKGRAACEVDTADELLASELMLEGCFTDLDAHQVVGITSCLVPVERTQSQPDLEPSLRAPLAFLRDTAAHIARVSNECGLDVDEEEYVDSFKSTLVNVSYGWSKGKKFSEICEETDVFEGSIIRAMRRLNELLGQLREASSAIGDQGLAEKFAQASESIQRGIVFANSLYIA</sequence>
<feature type="domain" description="Helicase ATP-binding" evidence="9">
    <location>
        <begin position="110"/>
        <end position="267"/>
    </location>
</feature>
<evidence type="ECO:0000256" key="8">
    <source>
        <dbReference type="SAM" id="MobiDB-lite"/>
    </source>
</evidence>
<feature type="domain" description="Helicase C-terminal" evidence="10">
    <location>
        <begin position="349"/>
        <end position="544"/>
    </location>
</feature>
<dbReference type="InterPro" id="IPR001650">
    <property type="entry name" value="Helicase_C-like"/>
</dbReference>
<protein>
    <submittedName>
        <fullName evidence="11">DExH-box ATP-dependent RNA helicase</fullName>
    </submittedName>
</protein>
<dbReference type="GO" id="GO:0006401">
    <property type="term" value="P:RNA catabolic process"/>
    <property type="evidence" value="ECO:0007669"/>
    <property type="project" value="InterPro"/>
</dbReference>
<feature type="compositionally biased region" description="Low complexity" evidence="8">
    <location>
        <begin position="23"/>
        <end position="41"/>
    </location>
</feature>
<comment type="subcellular location">
    <subcellularLocation>
        <location evidence="1">Nucleus</location>
    </subcellularLocation>
</comment>
<dbReference type="PIRSF" id="PIRSF005198">
    <property type="entry name" value="Antiviral_helicase_SKI2"/>
    <property type="match status" value="1"/>
</dbReference>
<reference evidence="11 12" key="1">
    <citation type="submission" date="2024-03" db="EMBL/GenBank/DDBJ databases">
        <title>Complete genome sequence of the green alga Chloropicon roscoffensis RCC1871.</title>
        <authorList>
            <person name="Lemieux C."/>
            <person name="Pombert J.-F."/>
            <person name="Otis C."/>
            <person name="Turmel M."/>
        </authorList>
    </citation>
    <scope>NUCLEOTIDE SEQUENCE [LARGE SCALE GENOMIC DNA]</scope>
    <source>
        <strain evidence="11 12">RCC1871</strain>
    </source>
</reference>
<accession>A0AAX4NYG2</accession>
<dbReference type="PANTHER" id="PTHR12131">
    <property type="entry name" value="ATP-DEPENDENT RNA AND DNA HELICASE"/>
    <property type="match status" value="1"/>
</dbReference>
<feature type="region of interest" description="Disordered" evidence="8">
    <location>
        <begin position="17"/>
        <end position="41"/>
    </location>
</feature>
<dbReference type="PROSITE" id="PS51194">
    <property type="entry name" value="HELICASE_CTER"/>
    <property type="match status" value="1"/>
</dbReference>
<dbReference type="GO" id="GO:0000460">
    <property type="term" value="P:maturation of 5.8S rRNA"/>
    <property type="evidence" value="ECO:0007669"/>
    <property type="project" value="TreeGrafter"/>
</dbReference>
<evidence type="ECO:0000256" key="4">
    <source>
        <dbReference type="ARBA" id="ARBA00022806"/>
    </source>
</evidence>